<organism evidence="1 2">
    <name type="scientific">Xylaria bambusicola</name>
    <dbReference type="NCBI Taxonomy" id="326684"/>
    <lineage>
        <taxon>Eukaryota</taxon>
        <taxon>Fungi</taxon>
        <taxon>Dikarya</taxon>
        <taxon>Ascomycota</taxon>
        <taxon>Pezizomycotina</taxon>
        <taxon>Sordariomycetes</taxon>
        <taxon>Xylariomycetidae</taxon>
        <taxon>Xylariales</taxon>
        <taxon>Xylariaceae</taxon>
        <taxon>Xylaria</taxon>
    </lineage>
</organism>
<dbReference type="EMBL" id="JAWHQM010000029">
    <property type="protein sequence ID" value="KAK5632996.1"/>
    <property type="molecule type" value="Genomic_DNA"/>
</dbReference>
<dbReference type="Proteomes" id="UP001305414">
    <property type="component" value="Unassembled WGS sequence"/>
</dbReference>
<evidence type="ECO:0000313" key="2">
    <source>
        <dbReference type="Proteomes" id="UP001305414"/>
    </source>
</evidence>
<sequence length="61" mass="6866">MYNSFDGGTIRGDDPIKGCSRYAVQMVTSCVERKPDKRPSGYPPYVWPTVIRRGLSEAENI</sequence>
<reference evidence="1 2" key="1">
    <citation type="submission" date="2023-10" db="EMBL/GenBank/DDBJ databases">
        <title>Draft genome sequence of Xylaria bambusicola isolate GMP-LS, the root and basal stem rot pathogen of sugarcane in Indonesia.</title>
        <authorList>
            <person name="Selvaraj P."/>
            <person name="Muralishankar V."/>
            <person name="Muruganantham S."/>
            <person name="Sp S."/>
            <person name="Haryani S."/>
            <person name="Lau K.J.X."/>
            <person name="Naqvi N.I."/>
        </authorList>
    </citation>
    <scope>NUCLEOTIDE SEQUENCE [LARGE SCALE GENOMIC DNA]</scope>
    <source>
        <strain evidence="1">GMP-LS</strain>
    </source>
</reference>
<comment type="caution">
    <text evidence="1">The sequence shown here is derived from an EMBL/GenBank/DDBJ whole genome shotgun (WGS) entry which is preliminary data.</text>
</comment>
<proteinExistence type="predicted"/>
<name>A0AAN7UVS7_9PEZI</name>
<dbReference type="AlphaFoldDB" id="A0AAN7UVS7"/>
<evidence type="ECO:0000313" key="1">
    <source>
        <dbReference type="EMBL" id="KAK5632996.1"/>
    </source>
</evidence>
<accession>A0AAN7UVS7</accession>
<keyword evidence="2" id="KW-1185">Reference proteome</keyword>
<gene>
    <name evidence="1" type="ORF">RRF57_008710</name>
</gene>
<protein>
    <submittedName>
        <fullName evidence="1">Uncharacterized protein</fullName>
    </submittedName>
</protein>